<protein>
    <submittedName>
        <fullName evidence="8">Sigma-70 family RNA polymerase sigma factor</fullName>
    </submittedName>
</protein>
<evidence type="ECO:0000313" key="9">
    <source>
        <dbReference type="Proteomes" id="UP000625283"/>
    </source>
</evidence>
<dbReference type="InterPro" id="IPR013325">
    <property type="entry name" value="RNA_pol_sigma_r2"/>
</dbReference>
<organism evidence="8 9">
    <name type="scientific">Sphingobacterium faecale</name>
    <dbReference type="NCBI Taxonomy" id="2803775"/>
    <lineage>
        <taxon>Bacteria</taxon>
        <taxon>Pseudomonadati</taxon>
        <taxon>Bacteroidota</taxon>
        <taxon>Sphingobacteriia</taxon>
        <taxon>Sphingobacteriales</taxon>
        <taxon>Sphingobacteriaceae</taxon>
        <taxon>Sphingobacterium</taxon>
    </lineage>
</organism>
<comment type="caution">
    <text evidence="8">The sequence shown here is derived from an EMBL/GenBank/DDBJ whole genome shotgun (WGS) entry which is preliminary data.</text>
</comment>
<proteinExistence type="inferred from homology"/>
<dbReference type="InterPro" id="IPR014284">
    <property type="entry name" value="RNA_pol_sigma-70_dom"/>
</dbReference>
<dbReference type="Pfam" id="PF04542">
    <property type="entry name" value="Sigma70_r2"/>
    <property type="match status" value="1"/>
</dbReference>
<dbReference type="EMBL" id="JAERTY010000004">
    <property type="protein sequence ID" value="MBL1408996.1"/>
    <property type="molecule type" value="Genomic_DNA"/>
</dbReference>
<evidence type="ECO:0000256" key="2">
    <source>
        <dbReference type="ARBA" id="ARBA00023015"/>
    </source>
</evidence>
<keyword evidence="9" id="KW-1185">Reference proteome</keyword>
<dbReference type="Gene3D" id="1.10.10.10">
    <property type="entry name" value="Winged helix-like DNA-binding domain superfamily/Winged helix DNA-binding domain"/>
    <property type="match status" value="1"/>
</dbReference>
<dbReference type="Pfam" id="PF08281">
    <property type="entry name" value="Sigma70_r4_2"/>
    <property type="match status" value="1"/>
</dbReference>
<dbReference type="Gene3D" id="1.10.1740.10">
    <property type="match status" value="1"/>
</dbReference>
<dbReference type="SUPFAM" id="SSF88659">
    <property type="entry name" value="Sigma3 and sigma4 domains of RNA polymerase sigma factors"/>
    <property type="match status" value="1"/>
</dbReference>
<evidence type="ECO:0000256" key="5">
    <source>
        <dbReference type="ARBA" id="ARBA00023163"/>
    </source>
</evidence>
<comment type="similarity">
    <text evidence="1">Belongs to the sigma-70 factor family. ECF subfamily.</text>
</comment>
<evidence type="ECO:0000256" key="1">
    <source>
        <dbReference type="ARBA" id="ARBA00010641"/>
    </source>
</evidence>
<reference evidence="8 9" key="1">
    <citation type="submission" date="2021-01" db="EMBL/GenBank/DDBJ databases">
        <title>C459-1 draft genome sequence.</title>
        <authorList>
            <person name="Zhang X.-F."/>
        </authorList>
    </citation>
    <scope>NUCLEOTIDE SEQUENCE [LARGE SCALE GENOMIC DNA]</scope>
    <source>
        <strain evidence="9">C459-1</strain>
    </source>
</reference>
<evidence type="ECO:0000313" key="8">
    <source>
        <dbReference type="EMBL" id="MBL1408996.1"/>
    </source>
</evidence>
<feature type="domain" description="RNA polymerase sigma-70 region 2" evidence="6">
    <location>
        <begin position="22"/>
        <end position="88"/>
    </location>
</feature>
<sequence>MDEEPFKILLREPVRGMELIMAKHGALLKNWLRKFLKNDDELIQDVISETFMEVWIARDEILKKDNPSIWMMVIAKNIALKKLKYNKKRKKASIKEIKNMPSSDMPHKDLHYREIKDIILLKAQELTPREREILIASKIDEMDNKELEETFGLQPQRVRNLLSSAVAKMRKMLKEMR</sequence>
<keyword evidence="4" id="KW-0238">DNA-binding</keyword>
<dbReference type="PANTHER" id="PTHR43133:SF8">
    <property type="entry name" value="RNA POLYMERASE SIGMA FACTOR HI_1459-RELATED"/>
    <property type="match status" value="1"/>
</dbReference>
<dbReference type="PANTHER" id="PTHR43133">
    <property type="entry name" value="RNA POLYMERASE ECF-TYPE SIGMA FACTO"/>
    <property type="match status" value="1"/>
</dbReference>
<name>A0ABS1R2R2_9SPHI</name>
<evidence type="ECO:0000259" key="6">
    <source>
        <dbReference type="Pfam" id="PF04542"/>
    </source>
</evidence>
<keyword evidence="2" id="KW-0805">Transcription regulation</keyword>
<feature type="domain" description="RNA polymerase sigma factor 70 region 4 type 2" evidence="7">
    <location>
        <begin position="120"/>
        <end position="169"/>
    </location>
</feature>
<accession>A0ABS1R2R2</accession>
<dbReference type="NCBIfam" id="TIGR02937">
    <property type="entry name" value="sigma70-ECF"/>
    <property type="match status" value="1"/>
</dbReference>
<dbReference type="Proteomes" id="UP000625283">
    <property type="component" value="Unassembled WGS sequence"/>
</dbReference>
<dbReference type="SUPFAM" id="SSF88946">
    <property type="entry name" value="Sigma2 domain of RNA polymerase sigma factors"/>
    <property type="match status" value="1"/>
</dbReference>
<dbReference type="InterPro" id="IPR013324">
    <property type="entry name" value="RNA_pol_sigma_r3/r4-like"/>
</dbReference>
<dbReference type="InterPro" id="IPR036388">
    <property type="entry name" value="WH-like_DNA-bd_sf"/>
</dbReference>
<evidence type="ECO:0000259" key="7">
    <source>
        <dbReference type="Pfam" id="PF08281"/>
    </source>
</evidence>
<keyword evidence="3" id="KW-0731">Sigma factor</keyword>
<keyword evidence="5" id="KW-0804">Transcription</keyword>
<dbReference type="InterPro" id="IPR007627">
    <property type="entry name" value="RNA_pol_sigma70_r2"/>
</dbReference>
<dbReference type="RefSeq" id="WP_202102744.1">
    <property type="nucleotide sequence ID" value="NZ_JAERTY010000004.1"/>
</dbReference>
<evidence type="ECO:0000256" key="3">
    <source>
        <dbReference type="ARBA" id="ARBA00023082"/>
    </source>
</evidence>
<dbReference type="InterPro" id="IPR039425">
    <property type="entry name" value="RNA_pol_sigma-70-like"/>
</dbReference>
<dbReference type="InterPro" id="IPR013249">
    <property type="entry name" value="RNA_pol_sigma70_r4_t2"/>
</dbReference>
<evidence type="ECO:0000256" key="4">
    <source>
        <dbReference type="ARBA" id="ARBA00023125"/>
    </source>
</evidence>
<gene>
    <name evidence="8" type="ORF">JKG61_09565</name>
</gene>